<evidence type="ECO:0000313" key="1">
    <source>
        <dbReference type="EMBL" id="HIX06141.1"/>
    </source>
</evidence>
<name>A0A9D1V4T9_9FIRM</name>
<dbReference type="InterPro" id="IPR032340">
    <property type="entry name" value="DUF4860"/>
</dbReference>
<protein>
    <submittedName>
        <fullName evidence="1">DUF4860 domain-containing protein</fullName>
    </submittedName>
</protein>
<sequence length="155" mass="16281">MRRSSGRATPAFSLALFALMLGCILWLTALGAGLYGRLTESRAANEQTRAALGSLVTRVRAGDTAGAVRLDSGPEGDMLVLTDPDTGYEFRIYLAEGWLMEQFCAADAATDPAAAQPLAQAREFTAQWVSPSLLRLTVDGDTAEAALRSAEGGAA</sequence>
<evidence type="ECO:0000313" key="2">
    <source>
        <dbReference type="Proteomes" id="UP000824193"/>
    </source>
</evidence>
<accession>A0A9D1V4T9</accession>
<reference evidence="1" key="2">
    <citation type="submission" date="2021-04" db="EMBL/GenBank/DDBJ databases">
        <authorList>
            <person name="Gilroy R."/>
        </authorList>
    </citation>
    <scope>NUCLEOTIDE SEQUENCE</scope>
    <source>
        <strain evidence="1">2239</strain>
    </source>
</reference>
<dbReference type="EMBL" id="DXFW01000024">
    <property type="protein sequence ID" value="HIX06141.1"/>
    <property type="molecule type" value="Genomic_DNA"/>
</dbReference>
<comment type="caution">
    <text evidence="1">The sequence shown here is derived from an EMBL/GenBank/DDBJ whole genome shotgun (WGS) entry which is preliminary data.</text>
</comment>
<dbReference type="AlphaFoldDB" id="A0A9D1V4T9"/>
<gene>
    <name evidence="1" type="ORF">H9865_08600</name>
</gene>
<proteinExistence type="predicted"/>
<organism evidence="1 2">
    <name type="scientific">Candidatus Allofournierella pullicola</name>
    <dbReference type="NCBI Taxonomy" id="2838596"/>
    <lineage>
        <taxon>Bacteria</taxon>
        <taxon>Bacillati</taxon>
        <taxon>Bacillota</taxon>
        <taxon>Clostridia</taxon>
        <taxon>Eubacteriales</taxon>
        <taxon>Oscillospiraceae</taxon>
        <taxon>Allofournierella</taxon>
    </lineage>
</organism>
<reference evidence="1" key="1">
    <citation type="journal article" date="2021" name="PeerJ">
        <title>Extensive microbial diversity within the chicken gut microbiome revealed by metagenomics and culture.</title>
        <authorList>
            <person name="Gilroy R."/>
            <person name="Ravi A."/>
            <person name="Getino M."/>
            <person name="Pursley I."/>
            <person name="Horton D.L."/>
            <person name="Alikhan N.F."/>
            <person name="Baker D."/>
            <person name="Gharbi K."/>
            <person name="Hall N."/>
            <person name="Watson M."/>
            <person name="Adriaenssens E.M."/>
            <person name="Foster-Nyarko E."/>
            <person name="Jarju S."/>
            <person name="Secka A."/>
            <person name="Antonio M."/>
            <person name="Oren A."/>
            <person name="Chaudhuri R.R."/>
            <person name="La Ragione R."/>
            <person name="Hildebrand F."/>
            <person name="Pallen M.J."/>
        </authorList>
    </citation>
    <scope>NUCLEOTIDE SEQUENCE</scope>
    <source>
        <strain evidence="1">2239</strain>
    </source>
</reference>
<dbReference type="Proteomes" id="UP000824193">
    <property type="component" value="Unassembled WGS sequence"/>
</dbReference>
<dbReference type="Pfam" id="PF16152">
    <property type="entry name" value="DUF4860"/>
    <property type="match status" value="1"/>
</dbReference>
<dbReference type="PROSITE" id="PS51257">
    <property type="entry name" value="PROKAR_LIPOPROTEIN"/>
    <property type="match status" value="1"/>
</dbReference>